<feature type="domain" description="Thiamine pyrophosphate enzyme TPP-binding" evidence="5">
    <location>
        <begin position="388"/>
        <end position="533"/>
    </location>
</feature>
<dbReference type="EMBL" id="AM114193">
    <property type="protein sequence ID" value="CAJ36760.1"/>
    <property type="molecule type" value="Genomic_DNA"/>
</dbReference>
<dbReference type="CDD" id="cd02014">
    <property type="entry name" value="TPP_POX"/>
    <property type="match status" value="1"/>
</dbReference>
<dbReference type="Gene3D" id="3.40.50.1220">
    <property type="entry name" value="TPP-binding domain"/>
    <property type="match status" value="1"/>
</dbReference>
<dbReference type="AlphaFoldDB" id="Q0W4D3"/>
<evidence type="ECO:0000256" key="1">
    <source>
        <dbReference type="ARBA" id="ARBA00007812"/>
    </source>
</evidence>
<gene>
    <name evidence="7" type="primary">pdc</name>
    <name evidence="7" type="ORF">RCIX1497</name>
</gene>
<dbReference type="GO" id="GO:0006082">
    <property type="term" value="P:organic acid metabolic process"/>
    <property type="evidence" value="ECO:0007669"/>
    <property type="project" value="UniProtKB-ARBA"/>
</dbReference>
<dbReference type="GO" id="GO:0030976">
    <property type="term" value="F:thiamine pyrophosphate binding"/>
    <property type="evidence" value="ECO:0007669"/>
    <property type="project" value="InterPro"/>
</dbReference>
<dbReference type="FunFam" id="3.40.50.970:FF:000007">
    <property type="entry name" value="Acetolactate synthase"/>
    <property type="match status" value="1"/>
</dbReference>
<dbReference type="InterPro" id="IPR000399">
    <property type="entry name" value="TPP-bd_CS"/>
</dbReference>
<dbReference type="GO" id="GO:0004737">
    <property type="term" value="F:pyruvate decarboxylase activity"/>
    <property type="evidence" value="ECO:0007669"/>
    <property type="project" value="UniProtKB-EC"/>
</dbReference>
<dbReference type="KEGG" id="rci:RCIX1497"/>
<evidence type="ECO:0000259" key="6">
    <source>
        <dbReference type="Pfam" id="PF02776"/>
    </source>
</evidence>
<dbReference type="InterPro" id="IPR012001">
    <property type="entry name" value="Thiamin_PyroP_enz_TPP-bd_dom"/>
</dbReference>
<name>Q0W4D3_METAR</name>
<keyword evidence="7" id="KW-0670">Pyruvate</keyword>
<evidence type="ECO:0000256" key="3">
    <source>
        <dbReference type="RuleBase" id="RU362132"/>
    </source>
</evidence>
<dbReference type="InterPro" id="IPR012000">
    <property type="entry name" value="Thiamin_PyroP_enz_cen_dom"/>
</dbReference>
<evidence type="ECO:0000256" key="2">
    <source>
        <dbReference type="ARBA" id="ARBA00023052"/>
    </source>
</evidence>
<dbReference type="GO" id="GO:0044272">
    <property type="term" value="P:sulfur compound biosynthetic process"/>
    <property type="evidence" value="ECO:0007669"/>
    <property type="project" value="UniProtKB-ARBA"/>
</dbReference>
<dbReference type="InterPro" id="IPR029035">
    <property type="entry name" value="DHS-like_NAD/FAD-binding_dom"/>
</dbReference>
<reference evidence="7 8" key="1">
    <citation type="journal article" date="2006" name="Science">
        <title>Genome of rice cluster I archaea -- the key methane producers in the rice rhizosphere.</title>
        <authorList>
            <person name="Erkel C."/>
            <person name="Kube M."/>
            <person name="Reinhardt R."/>
            <person name="Liesack W."/>
        </authorList>
    </citation>
    <scope>NUCLEOTIDE SEQUENCE [LARGE SCALE GENOMIC DNA]</scope>
    <source>
        <strain evidence="8">DSM 22066 / NBRC 105507 / MRE50</strain>
    </source>
</reference>
<proteinExistence type="inferred from homology"/>
<keyword evidence="8" id="KW-1185">Reference proteome</keyword>
<dbReference type="SUPFAM" id="SSF52518">
    <property type="entry name" value="Thiamin diphosphate-binding fold (THDP-binding)"/>
    <property type="match status" value="2"/>
</dbReference>
<dbReference type="PROSITE" id="PS00187">
    <property type="entry name" value="TPP_ENZYMES"/>
    <property type="match status" value="1"/>
</dbReference>
<dbReference type="PATRIC" id="fig|351160.9.peg.1515"/>
<dbReference type="Gene3D" id="3.40.50.970">
    <property type="match status" value="2"/>
</dbReference>
<dbReference type="EC" id="4.1.1.1" evidence="7"/>
<dbReference type="InterPro" id="IPR011766">
    <property type="entry name" value="TPP_enzyme_TPP-bd"/>
</dbReference>
<dbReference type="CDD" id="cd07039">
    <property type="entry name" value="TPP_PYR_POX"/>
    <property type="match status" value="1"/>
</dbReference>
<dbReference type="InterPro" id="IPR047212">
    <property type="entry name" value="TPP_POXB-like"/>
</dbReference>
<dbReference type="InterPro" id="IPR047210">
    <property type="entry name" value="TPP_PYR_POXB-like"/>
</dbReference>
<dbReference type="eggNOG" id="arCOG01999">
    <property type="taxonomic scope" value="Archaea"/>
</dbReference>
<dbReference type="PANTHER" id="PTHR42981:SF2">
    <property type="entry name" value="PYRUVATE DEHYDROGENASE [UBIQUINONE]"/>
    <property type="match status" value="1"/>
</dbReference>
<comment type="similarity">
    <text evidence="1 3">Belongs to the TPP enzyme family.</text>
</comment>
<dbReference type="SUPFAM" id="SSF52467">
    <property type="entry name" value="DHS-like NAD/FAD-binding domain"/>
    <property type="match status" value="1"/>
</dbReference>
<dbReference type="InterPro" id="IPR047211">
    <property type="entry name" value="POXB-like"/>
</dbReference>
<dbReference type="STRING" id="351160.RCIX1497"/>
<sequence>MNTTADIVADKLIDWGVEVIFGIVGDGINPLLEALRVRQDRIRFVAVRHEEAGAFMASGYAKYTGKLGACLATTGPGAVHLLNGLYDAAMDGAPVIAITGTTYSDVIGTQYTQDVDTMALMKDVAAYSVRITGPRHALAVVDVACQAALSRQGVAHLTIPVDVQMRPLQEDKSSTAYGPIRGAPTWTPPAGTPPAEQLDAAAELLNSGSKTMILAGRGALGARSEVEQVADLLGAPIAKALLGKAVVSDDHPYTTGGIGHLGTRPSQELMQECDTLLILGSNMPYADYYPKPGQARCVQIDRDTTRISRRYPAKIGLTGDVRRTLAELLPRLQRREDRSFLQSARQRMEEWRKALAEAGENRGMPLKPQYVMTKLSGLLADDALVSVDCGAHTVYFARHVQMRDTQKLALSGNLATMGPALPYAIAGKLAYPGRQSVAIIGDGSFTMLMGELATAVKYDLPIKVVLFKNDSLQMVRFEQQGIGNPDFGVELQPIDFAKYAEACGADAFRCATPDEVEPALMAALESPRPALVEAIVDPDEPIAMPGKTIGPSPT</sequence>
<organism evidence="7 8">
    <name type="scientific">Methanocella arvoryzae (strain DSM 22066 / NBRC 105507 / MRE50)</name>
    <dbReference type="NCBI Taxonomy" id="351160"/>
    <lineage>
        <taxon>Archaea</taxon>
        <taxon>Methanobacteriati</taxon>
        <taxon>Methanobacteriota</taxon>
        <taxon>Stenosarchaea group</taxon>
        <taxon>Methanomicrobia</taxon>
        <taxon>Methanocellales</taxon>
        <taxon>Methanocellaceae</taxon>
        <taxon>Methanocella</taxon>
    </lineage>
</organism>
<evidence type="ECO:0000259" key="5">
    <source>
        <dbReference type="Pfam" id="PF02775"/>
    </source>
</evidence>
<feature type="domain" description="Thiamine pyrophosphate enzyme central" evidence="4">
    <location>
        <begin position="198"/>
        <end position="328"/>
    </location>
</feature>
<dbReference type="PANTHER" id="PTHR42981">
    <property type="entry name" value="PYRUVATE DEHYDROGENASE [UBIQUINONE]"/>
    <property type="match status" value="1"/>
</dbReference>
<keyword evidence="7" id="KW-0456">Lyase</keyword>
<evidence type="ECO:0000313" key="8">
    <source>
        <dbReference type="Proteomes" id="UP000000663"/>
    </source>
</evidence>
<evidence type="ECO:0000259" key="4">
    <source>
        <dbReference type="Pfam" id="PF00205"/>
    </source>
</evidence>
<dbReference type="Pfam" id="PF00205">
    <property type="entry name" value="TPP_enzyme_M"/>
    <property type="match status" value="1"/>
</dbReference>
<accession>Q0W4D3</accession>
<dbReference type="Pfam" id="PF02776">
    <property type="entry name" value="TPP_enzyme_N"/>
    <property type="match status" value="1"/>
</dbReference>
<protein>
    <submittedName>
        <fullName evidence="7">Pyruvate decarboxylase</fullName>
        <ecNumber evidence="7">4.1.1.1</ecNumber>
    </submittedName>
</protein>
<dbReference type="GO" id="GO:0000287">
    <property type="term" value="F:magnesium ion binding"/>
    <property type="evidence" value="ECO:0007669"/>
    <property type="project" value="InterPro"/>
</dbReference>
<dbReference type="Proteomes" id="UP000000663">
    <property type="component" value="Chromosome"/>
</dbReference>
<dbReference type="Pfam" id="PF02775">
    <property type="entry name" value="TPP_enzyme_C"/>
    <property type="match status" value="1"/>
</dbReference>
<dbReference type="InterPro" id="IPR029061">
    <property type="entry name" value="THDP-binding"/>
</dbReference>
<keyword evidence="2 3" id="KW-0786">Thiamine pyrophosphate</keyword>
<evidence type="ECO:0000313" key="7">
    <source>
        <dbReference type="EMBL" id="CAJ36760.1"/>
    </source>
</evidence>
<feature type="domain" description="Thiamine pyrophosphate enzyme N-terminal TPP-binding" evidence="6">
    <location>
        <begin position="3"/>
        <end position="119"/>
    </location>
</feature>